<protein>
    <submittedName>
        <fullName evidence="2">Uncharacterized protein</fullName>
    </submittedName>
</protein>
<feature type="region of interest" description="Disordered" evidence="1">
    <location>
        <begin position="1"/>
        <end position="108"/>
    </location>
</feature>
<feature type="compositionally biased region" description="Low complexity" evidence="1">
    <location>
        <begin position="11"/>
        <end position="32"/>
    </location>
</feature>
<evidence type="ECO:0000313" key="2">
    <source>
        <dbReference type="EMBL" id="TCD65272.1"/>
    </source>
</evidence>
<feature type="compositionally biased region" description="Pro residues" evidence="1">
    <location>
        <begin position="1"/>
        <end position="10"/>
    </location>
</feature>
<gene>
    <name evidence="2" type="ORF">EIP91_002833</name>
</gene>
<evidence type="ECO:0000256" key="1">
    <source>
        <dbReference type="SAM" id="MobiDB-lite"/>
    </source>
</evidence>
<reference evidence="2 3" key="1">
    <citation type="submission" date="2018-11" db="EMBL/GenBank/DDBJ databases">
        <title>Genome assembly of Steccherinum ochraceum LE-BIN_3174, the white-rot fungus of the Steccherinaceae family (The Residual Polyporoid clade, Polyporales, Basidiomycota).</title>
        <authorList>
            <person name="Fedorova T.V."/>
            <person name="Glazunova O.A."/>
            <person name="Landesman E.O."/>
            <person name="Moiseenko K.V."/>
            <person name="Psurtseva N.V."/>
            <person name="Savinova O.S."/>
            <person name="Shakhova N.V."/>
            <person name="Tyazhelova T.V."/>
            <person name="Vasina D.V."/>
        </authorList>
    </citation>
    <scope>NUCLEOTIDE SEQUENCE [LARGE SCALE GENOMIC DNA]</scope>
    <source>
        <strain evidence="2 3">LE-BIN_3174</strain>
    </source>
</reference>
<organism evidence="2 3">
    <name type="scientific">Steccherinum ochraceum</name>
    <dbReference type="NCBI Taxonomy" id="92696"/>
    <lineage>
        <taxon>Eukaryota</taxon>
        <taxon>Fungi</taxon>
        <taxon>Dikarya</taxon>
        <taxon>Basidiomycota</taxon>
        <taxon>Agaricomycotina</taxon>
        <taxon>Agaricomycetes</taxon>
        <taxon>Polyporales</taxon>
        <taxon>Steccherinaceae</taxon>
        <taxon>Steccherinum</taxon>
    </lineage>
</organism>
<name>A0A4R0RD29_9APHY</name>
<sequence length="108" mass="10959">MSQQPSPNPTSPTASSLSLATTATNSSTTTLLPKKKRAEPAAQAANTPPRQTKDFEASYAALSTSYGFGGSAPTKPAKKAKKSKSKKGKAKDTTPAGDSNASTSASAR</sequence>
<dbReference type="EMBL" id="RWJN01000189">
    <property type="protein sequence ID" value="TCD65272.1"/>
    <property type="molecule type" value="Genomic_DNA"/>
</dbReference>
<proteinExistence type="predicted"/>
<accession>A0A4R0RD29</accession>
<feature type="compositionally biased region" description="Basic residues" evidence="1">
    <location>
        <begin position="76"/>
        <end position="89"/>
    </location>
</feature>
<evidence type="ECO:0000313" key="3">
    <source>
        <dbReference type="Proteomes" id="UP000292702"/>
    </source>
</evidence>
<dbReference type="Proteomes" id="UP000292702">
    <property type="component" value="Unassembled WGS sequence"/>
</dbReference>
<feature type="compositionally biased region" description="Polar residues" evidence="1">
    <location>
        <begin position="96"/>
        <end position="108"/>
    </location>
</feature>
<dbReference type="AlphaFoldDB" id="A0A4R0RD29"/>
<comment type="caution">
    <text evidence="2">The sequence shown here is derived from an EMBL/GenBank/DDBJ whole genome shotgun (WGS) entry which is preliminary data.</text>
</comment>
<keyword evidence="3" id="KW-1185">Reference proteome</keyword>